<dbReference type="AlphaFoldDB" id="A0A9Q1Q7Z0"/>
<feature type="compositionally biased region" description="Low complexity" evidence="1">
    <location>
        <begin position="122"/>
        <end position="145"/>
    </location>
</feature>
<organism evidence="2 3">
    <name type="scientific">Carnegiea gigantea</name>
    <dbReference type="NCBI Taxonomy" id="171969"/>
    <lineage>
        <taxon>Eukaryota</taxon>
        <taxon>Viridiplantae</taxon>
        <taxon>Streptophyta</taxon>
        <taxon>Embryophyta</taxon>
        <taxon>Tracheophyta</taxon>
        <taxon>Spermatophyta</taxon>
        <taxon>Magnoliopsida</taxon>
        <taxon>eudicotyledons</taxon>
        <taxon>Gunneridae</taxon>
        <taxon>Pentapetalae</taxon>
        <taxon>Caryophyllales</taxon>
        <taxon>Cactineae</taxon>
        <taxon>Cactaceae</taxon>
        <taxon>Cactoideae</taxon>
        <taxon>Echinocereeae</taxon>
        <taxon>Carnegiea</taxon>
    </lineage>
</organism>
<feature type="compositionally biased region" description="Polar residues" evidence="1">
    <location>
        <begin position="104"/>
        <end position="116"/>
    </location>
</feature>
<dbReference type="GO" id="GO:0000911">
    <property type="term" value="P:cytokinesis by cell plate formation"/>
    <property type="evidence" value="ECO:0007669"/>
    <property type="project" value="InterPro"/>
</dbReference>
<feature type="region of interest" description="Disordered" evidence="1">
    <location>
        <begin position="70"/>
        <end position="161"/>
    </location>
</feature>
<feature type="compositionally biased region" description="Polar residues" evidence="1">
    <location>
        <begin position="14"/>
        <end position="31"/>
    </location>
</feature>
<accession>A0A9Q1Q7Z0</accession>
<name>A0A9Q1Q7Z0_9CARY</name>
<dbReference type="EMBL" id="JAKOGI010000620">
    <property type="protein sequence ID" value="KAJ8432283.1"/>
    <property type="molecule type" value="Genomic_DNA"/>
</dbReference>
<protein>
    <submittedName>
        <fullName evidence="2">Uncharacterized protein</fullName>
    </submittedName>
</protein>
<keyword evidence="3" id="KW-1185">Reference proteome</keyword>
<feature type="region of interest" description="Disordered" evidence="1">
    <location>
        <begin position="1"/>
        <end position="31"/>
    </location>
</feature>
<dbReference type="InterPro" id="IPR040321">
    <property type="entry name" value="SCD2-like"/>
</dbReference>
<gene>
    <name evidence="2" type="ORF">Cgig2_028545</name>
</gene>
<proteinExistence type="predicted"/>
<dbReference type="Proteomes" id="UP001153076">
    <property type="component" value="Unassembled WGS sequence"/>
</dbReference>
<sequence length="199" mass="20499">MDTKSPIYARRWTSEPTNTNNAARPTHSRTASAALLDSPTMRGGGHARAASAAGISNVKRTQNFAARAAAQRLAQVMASQTADEDDDEDDYAADLSFRYASPTPALSGNNVNTNNARPKPVLPSSASARTTTPTSSSSPPALARSSVDEVPSVRPASNGRAAVPVGAAVAAGLPGVSALKSQASLPPLDSPIARHSTRR</sequence>
<reference evidence="2" key="1">
    <citation type="submission" date="2022-04" db="EMBL/GenBank/DDBJ databases">
        <title>Carnegiea gigantea Genome sequencing and assembly v2.</title>
        <authorList>
            <person name="Copetti D."/>
            <person name="Sanderson M.J."/>
            <person name="Burquez A."/>
            <person name="Wojciechowski M.F."/>
        </authorList>
    </citation>
    <scope>NUCLEOTIDE SEQUENCE</scope>
    <source>
        <strain evidence="2">SGP5-SGP5p</strain>
        <tissue evidence="2">Aerial part</tissue>
    </source>
</reference>
<evidence type="ECO:0000313" key="3">
    <source>
        <dbReference type="Proteomes" id="UP001153076"/>
    </source>
</evidence>
<dbReference type="PANTHER" id="PTHR31762">
    <property type="entry name" value="FAS-BINDING FACTOR-LIKE PROTEIN"/>
    <property type="match status" value="1"/>
</dbReference>
<evidence type="ECO:0000256" key="1">
    <source>
        <dbReference type="SAM" id="MobiDB-lite"/>
    </source>
</evidence>
<feature type="region of interest" description="Disordered" evidence="1">
    <location>
        <begin position="178"/>
        <end position="199"/>
    </location>
</feature>
<comment type="caution">
    <text evidence="2">The sequence shown here is derived from an EMBL/GenBank/DDBJ whole genome shotgun (WGS) entry which is preliminary data.</text>
</comment>
<evidence type="ECO:0000313" key="2">
    <source>
        <dbReference type="EMBL" id="KAJ8432283.1"/>
    </source>
</evidence>
<feature type="compositionally biased region" description="Acidic residues" evidence="1">
    <location>
        <begin position="82"/>
        <end position="92"/>
    </location>
</feature>
<dbReference type="PANTHER" id="PTHR31762:SF4">
    <property type="entry name" value="COILED-COIL DOMAIN-CONTAINING PROTEIN SCD2"/>
    <property type="match status" value="1"/>
</dbReference>